<feature type="compositionally biased region" description="Basic and acidic residues" evidence="2">
    <location>
        <begin position="332"/>
        <end position="348"/>
    </location>
</feature>
<dbReference type="InterPro" id="IPR001668">
    <property type="entry name" value="Mob_Pre"/>
</dbReference>
<accession>A0A9D1V7E6</accession>
<dbReference type="Proteomes" id="UP000824204">
    <property type="component" value="Unassembled WGS sequence"/>
</dbReference>
<dbReference type="EMBL" id="DXFX01000037">
    <property type="protein sequence ID" value="HIX07399.1"/>
    <property type="molecule type" value="Genomic_DNA"/>
</dbReference>
<dbReference type="CDD" id="cd17242">
    <property type="entry name" value="MobM_relaxase"/>
    <property type="match status" value="1"/>
</dbReference>
<gene>
    <name evidence="3" type="ORF">H9741_02900</name>
</gene>
<dbReference type="GO" id="GO:0003677">
    <property type="term" value="F:DNA binding"/>
    <property type="evidence" value="ECO:0007669"/>
    <property type="project" value="InterPro"/>
</dbReference>
<reference evidence="3" key="2">
    <citation type="submission" date="2021-04" db="EMBL/GenBank/DDBJ databases">
        <authorList>
            <person name="Gilroy R."/>
        </authorList>
    </citation>
    <scope>NUCLEOTIDE SEQUENCE</scope>
    <source>
        <strain evidence="3">811</strain>
    </source>
</reference>
<feature type="non-terminal residue" evidence="3">
    <location>
        <position position="1"/>
    </location>
</feature>
<evidence type="ECO:0000256" key="1">
    <source>
        <dbReference type="ARBA" id="ARBA00010657"/>
    </source>
</evidence>
<name>A0A9D1V7E6_9FIRM</name>
<feature type="region of interest" description="Disordered" evidence="2">
    <location>
        <begin position="225"/>
        <end position="244"/>
    </location>
</feature>
<dbReference type="Gene3D" id="3.30.930.30">
    <property type="match status" value="1"/>
</dbReference>
<dbReference type="NCBIfam" id="NF041497">
    <property type="entry name" value="MobV"/>
    <property type="match status" value="1"/>
</dbReference>
<protein>
    <submittedName>
        <fullName evidence="3">Plasmid recombination protein</fullName>
    </submittedName>
</protein>
<dbReference type="AlphaFoldDB" id="A0A9D1V7E6"/>
<feature type="compositionally biased region" description="Basic and acidic residues" evidence="2">
    <location>
        <begin position="225"/>
        <end position="241"/>
    </location>
</feature>
<dbReference type="GO" id="GO:0006310">
    <property type="term" value="P:DNA recombination"/>
    <property type="evidence" value="ECO:0007669"/>
    <property type="project" value="InterPro"/>
</dbReference>
<sequence length="361" mass="41974">GGEIISYLVCHMEKYHKTDIAPVENENERDETYQAVNPQIDFTRTRNNYNIIKRQRSYTQFINDKIEALDLPTKVRKDAVLMCSFVVGSDREFFGRLSPSEQQQFFVDCTRFFAERYGEDNIISAVVHMDETTPHLHLNLIPIADGKLCAKQLFDRKELQNLQTDFHSVVGKKWNLQRGKEGSQAKHLDTAAYKLKKMSEAADQAELRADEAEKRKLIAESRQVHAERETRQLEDRQKQLQRDTAPLQAAAEVLQEYNDGRRKLNKRDLPVIAAEAAKLKAENGQLEERLQISTRDQSDVFTLYQKTEREKQALQSDADVLREIREHAPDKLKEAMETVRQRKLDKYRPKPFKSSGNHWSK</sequence>
<proteinExistence type="inferred from homology"/>
<reference evidence="3" key="1">
    <citation type="journal article" date="2021" name="PeerJ">
        <title>Extensive microbial diversity within the chicken gut microbiome revealed by metagenomics and culture.</title>
        <authorList>
            <person name="Gilroy R."/>
            <person name="Ravi A."/>
            <person name="Getino M."/>
            <person name="Pursley I."/>
            <person name="Horton D.L."/>
            <person name="Alikhan N.F."/>
            <person name="Baker D."/>
            <person name="Gharbi K."/>
            <person name="Hall N."/>
            <person name="Watson M."/>
            <person name="Adriaenssens E.M."/>
            <person name="Foster-Nyarko E."/>
            <person name="Jarju S."/>
            <person name="Secka A."/>
            <person name="Antonio M."/>
            <person name="Oren A."/>
            <person name="Chaudhuri R.R."/>
            <person name="La Ragione R."/>
            <person name="Hildebrand F."/>
            <person name="Pallen M.J."/>
        </authorList>
    </citation>
    <scope>NUCLEOTIDE SEQUENCE</scope>
    <source>
        <strain evidence="3">811</strain>
    </source>
</reference>
<dbReference type="Pfam" id="PF01076">
    <property type="entry name" value="Mob_Pre"/>
    <property type="match status" value="1"/>
</dbReference>
<organism evidence="3 4">
    <name type="scientific">Candidatus Borkfalkia faecipullorum</name>
    <dbReference type="NCBI Taxonomy" id="2838510"/>
    <lineage>
        <taxon>Bacteria</taxon>
        <taxon>Bacillati</taxon>
        <taxon>Bacillota</taxon>
        <taxon>Clostridia</taxon>
        <taxon>Christensenellales</taxon>
        <taxon>Christensenellaceae</taxon>
        <taxon>Candidatus Borkfalkia</taxon>
    </lineage>
</organism>
<evidence type="ECO:0000313" key="4">
    <source>
        <dbReference type="Proteomes" id="UP000824204"/>
    </source>
</evidence>
<feature type="region of interest" description="Disordered" evidence="2">
    <location>
        <begin position="332"/>
        <end position="361"/>
    </location>
</feature>
<evidence type="ECO:0000256" key="2">
    <source>
        <dbReference type="SAM" id="MobiDB-lite"/>
    </source>
</evidence>
<comment type="similarity">
    <text evidence="1">Belongs to the plasmid mobilization pre family.</text>
</comment>
<evidence type="ECO:0000313" key="3">
    <source>
        <dbReference type="EMBL" id="HIX07399.1"/>
    </source>
</evidence>
<comment type="caution">
    <text evidence="3">The sequence shown here is derived from an EMBL/GenBank/DDBJ whole genome shotgun (WGS) entry which is preliminary data.</text>
</comment>